<dbReference type="Gene3D" id="3.30.559.10">
    <property type="entry name" value="Chloramphenicol acetyltransferase-like domain"/>
    <property type="match status" value="2"/>
</dbReference>
<dbReference type="PROSITE" id="PS00440">
    <property type="entry name" value="ACYLTRANSF_C_2"/>
    <property type="match status" value="1"/>
</dbReference>
<feature type="region of interest" description="Disordered" evidence="8">
    <location>
        <begin position="1"/>
        <end position="53"/>
    </location>
</feature>
<evidence type="ECO:0000313" key="10">
    <source>
        <dbReference type="EMBL" id="KAK4132914.1"/>
    </source>
</evidence>
<feature type="compositionally biased region" description="Low complexity" evidence="8">
    <location>
        <begin position="680"/>
        <end position="696"/>
    </location>
</feature>
<dbReference type="AlphaFoldDB" id="A0AAN6UHP4"/>
<dbReference type="GO" id="GO:0006631">
    <property type="term" value="P:fatty acid metabolic process"/>
    <property type="evidence" value="ECO:0007669"/>
    <property type="project" value="UniProtKB-KW"/>
</dbReference>
<protein>
    <recommendedName>
        <fullName evidence="9">Choline/carnitine acyltransferase domain-containing protein</fullName>
    </recommendedName>
</protein>
<dbReference type="SUPFAM" id="SSF52777">
    <property type="entry name" value="CoA-dependent acyltransferases"/>
    <property type="match status" value="2"/>
</dbReference>
<keyword evidence="4" id="KW-0276">Fatty acid metabolism</keyword>
<dbReference type="FunFam" id="3.30.559.70:FF:000003">
    <property type="entry name" value="Carnitine acetyl transferase FacC"/>
    <property type="match status" value="1"/>
</dbReference>
<dbReference type="InterPro" id="IPR039551">
    <property type="entry name" value="Cho/carn_acyl_trans"/>
</dbReference>
<evidence type="ECO:0000313" key="11">
    <source>
        <dbReference type="Proteomes" id="UP001304895"/>
    </source>
</evidence>
<dbReference type="Gene3D" id="1.10.275.20">
    <property type="entry name" value="Choline/Carnitine o-acyltransferase"/>
    <property type="match status" value="1"/>
</dbReference>
<evidence type="ECO:0000259" key="9">
    <source>
        <dbReference type="Pfam" id="PF00755"/>
    </source>
</evidence>
<reference evidence="10" key="2">
    <citation type="submission" date="2023-05" db="EMBL/GenBank/DDBJ databases">
        <authorList>
            <consortium name="Lawrence Berkeley National Laboratory"/>
            <person name="Steindorff A."/>
            <person name="Hensen N."/>
            <person name="Bonometti L."/>
            <person name="Westerberg I."/>
            <person name="Brannstrom I.O."/>
            <person name="Guillou S."/>
            <person name="Cros-Aarteil S."/>
            <person name="Calhoun S."/>
            <person name="Haridas S."/>
            <person name="Kuo A."/>
            <person name="Mondo S."/>
            <person name="Pangilinan J."/>
            <person name="Riley R."/>
            <person name="Labutti K."/>
            <person name="Andreopoulos B."/>
            <person name="Lipzen A."/>
            <person name="Chen C."/>
            <person name="Yanf M."/>
            <person name="Daum C."/>
            <person name="Ng V."/>
            <person name="Clum A."/>
            <person name="Ohm R."/>
            <person name="Martin F."/>
            <person name="Silar P."/>
            <person name="Natvig D."/>
            <person name="Lalanne C."/>
            <person name="Gautier V."/>
            <person name="Ament-Velasquez S.L."/>
            <person name="Kruys A."/>
            <person name="Hutchinson M.I."/>
            <person name="Powell A.J."/>
            <person name="Barry K."/>
            <person name="Miller A.N."/>
            <person name="Grigoriev I.V."/>
            <person name="Debuchy R."/>
            <person name="Gladieux P."/>
            <person name="Thoren M.H."/>
            <person name="Johannesson H."/>
        </authorList>
    </citation>
    <scope>NUCLEOTIDE SEQUENCE</scope>
    <source>
        <strain evidence="10">CBS 123565</strain>
    </source>
</reference>
<evidence type="ECO:0000256" key="4">
    <source>
        <dbReference type="ARBA" id="ARBA00022832"/>
    </source>
</evidence>
<dbReference type="PANTHER" id="PTHR22589:SF29">
    <property type="entry name" value="MITOCHONDRIAL CARNITINE O-ACETYLTRANSFERASE-RELATED"/>
    <property type="match status" value="1"/>
</dbReference>
<sequence length="948" mass="104159">MPTQVRIFTSPRSLGETLGSPARSPATPRSMPECKELPRPTTSPTPNAGQHAMAAPYQGDKFKGGVTYAHQDQLPKLPVPDLERSCEKYLAALKPLQSPREHAETRYAVQEFLRNEGPELNEKLKNYAEGRTSYIEQFWYDSYLNFDNPVVLNLNPFFLLEDDPTPARNNQVTRAASLVVSALEFVRAVRKEELPPDTIKGTPLCMYQYSRLFGTARVPTDAGCQIEQDPESKHVVVMCHGQFYWFDVLDDDSDLIMTERDLAVNLQTIIDDAAQTPIQEAAKGALGVLSTENRKVWSGLRDVLTREPGSNNADCLSIVDTALFVVCLDYTEPATAAALCQNMLCGTSEIERGVQIGTCTNRWYDKLQIIVCKNGSAGINFEHTGVDGHTVLRFASDLYTDTILRFARTINGKAPTLWASTSPDPSKRDPESFGDVNTTPHKLEWDLIPELRIAVRFAETRLADLIEQNEFECLDFGAYGKNSITSMGFSPDAFVQMAFQAAYYGLYGRVECTYEPAMTKMFLHGRTEAVRPVSEESVNFVQTFWADNPAEQKIEALRRACQRHVATTKDCAKAQGPDRHLYALFCLWQRTVDEDLNGGTSSDGYSSPVDGMSDLGSSPGRDRYREEPAYLLDNAEPHSPAHHHLLHHHQHHQHHHHHHPAASTRSRDRTDSIASSRSSNHNGNNNNNNNNNNNQQQHHLPLIFADAGWDRLTTTILSTSNCGNPSLRQFGFGPVSGEGFAIGYIIKDECVAICVSSRHRQTRRFVDTLESYLLEIRRVLRVAGVGRHRPGVGAGGNRQTRAREIDGDYGGPAGKGKSAGAGAGAGAGSGPGAGPGPGSGQGKGQGQGQGGGNRRVKLRGRLITGMEGVRRGDKGFSVGGSASSPTEESLVLSEDDELGGYGFFDAGMLLQALKARGESLENGETKPSERAVQARRRDVGKKLRLTDY</sequence>
<feature type="domain" description="Choline/carnitine acyltransferase" evidence="9">
    <location>
        <begin position="77"/>
        <end position="590"/>
    </location>
</feature>
<evidence type="ECO:0000256" key="7">
    <source>
        <dbReference type="PIRSR" id="PIRSR600542-1"/>
    </source>
</evidence>
<dbReference type="InterPro" id="IPR042231">
    <property type="entry name" value="Cho/carn_acyl_trans_2"/>
</dbReference>
<dbReference type="Gene3D" id="3.30.559.70">
    <property type="entry name" value="Choline/Carnitine o-acyltransferase, domain 2"/>
    <property type="match status" value="1"/>
</dbReference>
<feature type="compositionally biased region" description="Basic and acidic residues" evidence="8">
    <location>
        <begin position="935"/>
        <end position="948"/>
    </location>
</feature>
<dbReference type="GO" id="GO:0009437">
    <property type="term" value="P:carnitine metabolic process"/>
    <property type="evidence" value="ECO:0007669"/>
    <property type="project" value="TreeGrafter"/>
</dbReference>
<dbReference type="InterPro" id="IPR042572">
    <property type="entry name" value="Carn_acyl_trans_N"/>
</dbReference>
<dbReference type="EMBL" id="MU853414">
    <property type="protein sequence ID" value="KAK4132914.1"/>
    <property type="molecule type" value="Genomic_DNA"/>
</dbReference>
<name>A0AAN6UHP4_9PEZI</name>
<organism evidence="10 11">
    <name type="scientific">Trichocladium antarcticum</name>
    <dbReference type="NCBI Taxonomy" id="1450529"/>
    <lineage>
        <taxon>Eukaryota</taxon>
        <taxon>Fungi</taxon>
        <taxon>Dikarya</taxon>
        <taxon>Ascomycota</taxon>
        <taxon>Pezizomycotina</taxon>
        <taxon>Sordariomycetes</taxon>
        <taxon>Sordariomycetidae</taxon>
        <taxon>Sordariales</taxon>
        <taxon>Chaetomiaceae</taxon>
        <taxon>Trichocladium</taxon>
    </lineage>
</organism>
<feature type="region of interest" description="Disordered" evidence="8">
    <location>
        <begin position="787"/>
        <end position="856"/>
    </location>
</feature>
<keyword evidence="2" id="KW-0813">Transport</keyword>
<proteinExistence type="inferred from homology"/>
<feature type="compositionally biased region" description="Basic residues" evidence="8">
    <location>
        <begin position="640"/>
        <end position="660"/>
    </location>
</feature>
<dbReference type="Proteomes" id="UP001304895">
    <property type="component" value="Unassembled WGS sequence"/>
</dbReference>
<dbReference type="FunFam" id="1.10.275.20:FF:000003">
    <property type="entry name" value="Carnitine acetyl transferase"/>
    <property type="match status" value="1"/>
</dbReference>
<dbReference type="GO" id="GO:0005739">
    <property type="term" value="C:mitochondrion"/>
    <property type="evidence" value="ECO:0007669"/>
    <property type="project" value="TreeGrafter"/>
</dbReference>
<accession>A0AAN6UHP4</accession>
<dbReference type="InterPro" id="IPR000542">
    <property type="entry name" value="Carn_acyl_trans"/>
</dbReference>
<dbReference type="InterPro" id="IPR023213">
    <property type="entry name" value="CAT-like_dom_sf"/>
</dbReference>
<gene>
    <name evidence="10" type="ORF">BT67DRAFT_450618</name>
</gene>
<evidence type="ECO:0000256" key="8">
    <source>
        <dbReference type="SAM" id="MobiDB-lite"/>
    </source>
</evidence>
<feature type="compositionally biased region" description="Gly residues" evidence="8">
    <location>
        <begin position="808"/>
        <end position="853"/>
    </location>
</feature>
<feature type="compositionally biased region" description="Polar residues" evidence="8">
    <location>
        <begin position="1"/>
        <end position="12"/>
    </location>
</feature>
<feature type="domain" description="Choline/carnitine acyltransferase" evidence="9">
    <location>
        <begin position="696"/>
        <end position="770"/>
    </location>
</feature>
<evidence type="ECO:0000256" key="2">
    <source>
        <dbReference type="ARBA" id="ARBA00022448"/>
    </source>
</evidence>
<keyword evidence="5" id="KW-0443">Lipid metabolism</keyword>
<evidence type="ECO:0000256" key="3">
    <source>
        <dbReference type="ARBA" id="ARBA00022679"/>
    </source>
</evidence>
<keyword evidence="6" id="KW-0012">Acyltransferase</keyword>
<keyword evidence="3" id="KW-0808">Transferase</keyword>
<evidence type="ECO:0000256" key="5">
    <source>
        <dbReference type="ARBA" id="ARBA00023098"/>
    </source>
</evidence>
<dbReference type="FunFam" id="3.30.559.10:FF:000019">
    <property type="entry name" value="Carnitine acetyl transferase"/>
    <property type="match status" value="1"/>
</dbReference>
<keyword evidence="11" id="KW-1185">Reference proteome</keyword>
<dbReference type="GO" id="GO:0004092">
    <property type="term" value="F:carnitine O-acetyltransferase activity"/>
    <property type="evidence" value="ECO:0007669"/>
    <property type="project" value="TreeGrafter"/>
</dbReference>
<evidence type="ECO:0000256" key="6">
    <source>
        <dbReference type="ARBA" id="ARBA00023315"/>
    </source>
</evidence>
<dbReference type="Pfam" id="PF00755">
    <property type="entry name" value="Carn_acyltransf"/>
    <property type="match status" value="2"/>
</dbReference>
<feature type="active site" description="Proton acceptor" evidence="7">
    <location>
        <position position="383"/>
    </location>
</feature>
<feature type="compositionally biased region" description="Basic and acidic residues" evidence="8">
    <location>
        <begin position="917"/>
        <end position="929"/>
    </location>
</feature>
<feature type="region of interest" description="Disordered" evidence="8">
    <location>
        <begin position="598"/>
        <end position="696"/>
    </location>
</feature>
<feature type="region of interest" description="Disordered" evidence="8">
    <location>
        <begin position="917"/>
        <end position="948"/>
    </location>
</feature>
<dbReference type="PANTHER" id="PTHR22589">
    <property type="entry name" value="CARNITINE O-ACYLTRANSFERASE"/>
    <property type="match status" value="1"/>
</dbReference>
<reference evidence="10" key="1">
    <citation type="journal article" date="2023" name="Mol. Phylogenet. Evol.">
        <title>Genome-scale phylogeny and comparative genomics of the fungal order Sordariales.</title>
        <authorList>
            <person name="Hensen N."/>
            <person name="Bonometti L."/>
            <person name="Westerberg I."/>
            <person name="Brannstrom I.O."/>
            <person name="Guillou S."/>
            <person name="Cros-Aarteil S."/>
            <person name="Calhoun S."/>
            <person name="Haridas S."/>
            <person name="Kuo A."/>
            <person name="Mondo S."/>
            <person name="Pangilinan J."/>
            <person name="Riley R."/>
            <person name="LaButti K."/>
            <person name="Andreopoulos B."/>
            <person name="Lipzen A."/>
            <person name="Chen C."/>
            <person name="Yan M."/>
            <person name="Daum C."/>
            <person name="Ng V."/>
            <person name="Clum A."/>
            <person name="Steindorff A."/>
            <person name="Ohm R.A."/>
            <person name="Martin F."/>
            <person name="Silar P."/>
            <person name="Natvig D.O."/>
            <person name="Lalanne C."/>
            <person name="Gautier V."/>
            <person name="Ament-Velasquez S.L."/>
            <person name="Kruys A."/>
            <person name="Hutchinson M.I."/>
            <person name="Powell A.J."/>
            <person name="Barry K."/>
            <person name="Miller A.N."/>
            <person name="Grigoriev I.V."/>
            <person name="Debuchy R."/>
            <person name="Gladieux P."/>
            <person name="Hiltunen Thoren M."/>
            <person name="Johannesson H."/>
        </authorList>
    </citation>
    <scope>NUCLEOTIDE SEQUENCE</scope>
    <source>
        <strain evidence="10">CBS 123565</strain>
    </source>
</reference>
<comment type="caution">
    <text evidence="10">The sequence shown here is derived from an EMBL/GenBank/DDBJ whole genome shotgun (WGS) entry which is preliminary data.</text>
</comment>
<comment type="similarity">
    <text evidence="1">Belongs to the carnitine/choline acetyltransferase family.</text>
</comment>
<evidence type="ECO:0000256" key="1">
    <source>
        <dbReference type="ARBA" id="ARBA00005232"/>
    </source>
</evidence>
<dbReference type="FunFam" id="3.30.559.10:FF:000025">
    <property type="entry name" value="Carnitine acetyl transferase"/>
    <property type="match status" value="1"/>
</dbReference>